<gene>
    <name evidence="5" type="ORF">H8698_04540</name>
</gene>
<evidence type="ECO:0000259" key="4">
    <source>
        <dbReference type="PROSITE" id="PS01124"/>
    </source>
</evidence>
<dbReference type="InterPro" id="IPR011051">
    <property type="entry name" value="RmlC_Cupin_sf"/>
</dbReference>
<evidence type="ECO:0000256" key="3">
    <source>
        <dbReference type="ARBA" id="ARBA00023163"/>
    </source>
</evidence>
<sequence length="279" mass="31159">MRFCEIHPFVRFSRFLQPNDTGPFLCPYDCRLFYVKKGSVSVFAGGKEHVLRETDGIVIHSGVTYRVLRTAEDAKVLAVNFDFTFRQAAHDVPIPPDSPEKFVESNVLERVTFEDASAFNRAAAISGMGRFEDLLLKAHSEFGQNLIYSNAAAGAYLSLFLAECARFLSEGASGSGSSAADKIISYLHENFSGAITNSQLAELFHYHPNYINSLIRAKTGMSLRSYLLNIRIAKAVTLLETTHFSVTQIAQEVGFCDISYFSNYFKKVTGRSPKEFRNK</sequence>
<dbReference type="PRINTS" id="PR00032">
    <property type="entry name" value="HTHARAC"/>
</dbReference>
<feature type="domain" description="HTH araC/xylS-type" evidence="4">
    <location>
        <begin position="181"/>
        <end position="279"/>
    </location>
</feature>
<organism evidence="5 6">
    <name type="scientific">Congzhengia minquanensis</name>
    <dbReference type="NCBI Taxonomy" id="2763657"/>
    <lineage>
        <taxon>Bacteria</taxon>
        <taxon>Bacillati</taxon>
        <taxon>Bacillota</taxon>
        <taxon>Clostridia</taxon>
        <taxon>Eubacteriales</taxon>
        <taxon>Oscillospiraceae</taxon>
        <taxon>Congzhengia</taxon>
    </lineage>
</organism>
<dbReference type="RefSeq" id="WP_177679946.1">
    <property type="nucleotide sequence ID" value="NZ_JACRSU010000001.1"/>
</dbReference>
<evidence type="ECO:0000256" key="1">
    <source>
        <dbReference type="ARBA" id="ARBA00023015"/>
    </source>
</evidence>
<dbReference type="GO" id="GO:0003700">
    <property type="term" value="F:DNA-binding transcription factor activity"/>
    <property type="evidence" value="ECO:0007669"/>
    <property type="project" value="InterPro"/>
</dbReference>
<dbReference type="GO" id="GO:0043565">
    <property type="term" value="F:sequence-specific DNA binding"/>
    <property type="evidence" value="ECO:0007669"/>
    <property type="project" value="InterPro"/>
</dbReference>
<protein>
    <submittedName>
        <fullName evidence="5">Helix-turn-helix transcriptional regulator</fullName>
    </submittedName>
</protein>
<evidence type="ECO:0000256" key="2">
    <source>
        <dbReference type="ARBA" id="ARBA00023125"/>
    </source>
</evidence>
<evidence type="ECO:0000313" key="5">
    <source>
        <dbReference type="EMBL" id="MBC8540239.1"/>
    </source>
</evidence>
<keyword evidence="3" id="KW-0804">Transcription</keyword>
<dbReference type="EMBL" id="JACRSU010000001">
    <property type="protein sequence ID" value="MBC8540239.1"/>
    <property type="molecule type" value="Genomic_DNA"/>
</dbReference>
<dbReference type="PROSITE" id="PS00041">
    <property type="entry name" value="HTH_ARAC_FAMILY_1"/>
    <property type="match status" value="1"/>
</dbReference>
<evidence type="ECO:0000313" key="6">
    <source>
        <dbReference type="Proteomes" id="UP000611762"/>
    </source>
</evidence>
<dbReference type="PANTHER" id="PTHR43280:SF2">
    <property type="entry name" value="HTH-TYPE TRANSCRIPTIONAL REGULATOR EXSA"/>
    <property type="match status" value="1"/>
</dbReference>
<dbReference type="InterPro" id="IPR009057">
    <property type="entry name" value="Homeodomain-like_sf"/>
</dbReference>
<dbReference type="SUPFAM" id="SSF51182">
    <property type="entry name" value="RmlC-like cupins"/>
    <property type="match status" value="1"/>
</dbReference>
<dbReference type="PANTHER" id="PTHR43280">
    <property type="entry name" value="ARAC-FAMILY TRANSCRIPTIONAL REGULATOR"/>
    <property type="match status" value="1"/>
</dbReference>
<dbReference type="InterPro" id="IPR014710">
    <property type="entry name" value="RmlC-like_jellyroll"/>
</dbReference>
<keyword evidence="6" id="KW-1185">Reference proteome</keyword>
<dbReference type="InterPro" id="IPR018062">
    <property type="entry name" value="HTH_AraC-typ_CS"/>
</dbReference>
<dbReference type="Proteomes" id="UP000611762">
    <property type="component" value="Unassembled WGS sequence"/>
</dbReference>
<keyword evidence="2" id="KW-0238">DNA-binding</keyword>
<dbReference type="SUPFAM" id="SSF46689">
    <property type="entry name" value="Homeodomain-like"/>
    <property type="match status" value="1"/>
</dbReference>
<reference evidence="5" key="1">
    <citation type="submission" date="2020-08" db="EMBL/GenBank/DDBJ databases">
        <title>Genome public.</title>
        <authorList>
            <person name="Liu C."/>
            <person name="Sun Q."/>
        </authorList>
    </citation>
    <scope>NUCLEOTIDE SEQUENCE</scope>
    <source>
        <strain evidence="5">H8</strain>
    </source>
</reference>
<accession>A0A926DN26</accession>
<dbReference type="InterPro" id="IPR020449">
    <property type="entry name" value="Tscrpt_reg_AraC-type_HTH"/>
</dbReference>
<dbReference type="InterPro" id="IPR018060">
    <property type="entry name" value="HTH_AraC"/>
</dbReference>
<dbReference type="Gene3D" id="2.60.120.10">
    <property type="entry name" value="Jelly Rolls"/>
    <property type="match status" value="1"/>
</dbReference>
<comment type="caution">
    <text evidence="5">The sequence shown here is derived from an EMBL/GenBank/DDBJ whole genome shotgun (WGS) entry which is preliminary data.</text>
</comment>
<dbReference type="Gene3D" id="1.10.10.60">
    <property type="entry name" value="Homeodomain-like"/>
    <property type="match status" value="2"/>
</dbReference>
<dbReference type="SMART" id="SM00342">
    <property type="entry name" value="HTH_ARAC"/>
    <property type="match status" value="1"/>
</dbReference>
<dbReference type="AlphaFoldDB" id="A0A926DN26"/>
<dbReference type="Pfam" id="PF12833">
    <property type="entry name" value="HTH_18"/>
    <property type="match status" value="1"/>
</dbReference>
<dbReference type="PROSITE" id="PS01124">
    <property type="entry name" value="HTH_ARAC_FAMILY_2"/>
    <property type="match status" value="1"/>
</dbReference>
<keyword evidence="1" id="KW-0805">Transcription regulation</keyword>
<proteinExistence type="predicted"/>
<name>A0A926DN26_9FIRM</name>